<reference evidence="1" key="1">
    <citation type="submission" date="2022-10" db="EMBL/GenBank/DDBJ databases">
        <title>Culturing micro-colonial fungi from biological soil crusts in the Mojave desert and describing Neophaeococcomyces mojavensis, and introducing the new genera and species Taxawa tesnikishii.</title>
        <authorList>
            <person name="Kurbessoian T."/>
            <person name="Stajich J.E."/>
        </authorList>
    </citation>
    <scope>NUCLEOTIDE SEQUENCE</scope>
    <source>
        <strain evidence="1">JES_112</strain>
    </source>
</reference>
<dbReference type="Proteomes" id="UP001172386">
    <property type="component" value="Unassembled WGS sequence"/>
</dbReference>
<organism evidence="1 2">
    <name type="scientific">Neophaeococcomyces mojaviensis</name>
    <dbReference type="NCBI Taxonomy" id="3383035"/>
    <lineage>
        <taxon>Eukaryota</taxon>
        <taxon>Fungi</taxon>
        <taxon>Dikarya</taxon>
        <taxon>Ascomycota</taxon>
        <taxon>Pezizomycotina</taxon>
        <taxon>Eurotiomycetes</taxon>
        <taxon>Chaetothyriomycetidae</taxon>
        <taxon>Chaetothyriales</taxon>
        <taxon>Chaetothyriales incertae sedis</taxon>
        <taxon>Neophaeococcomyces</taxon>
    </lineage>
</organism>
<sequence>MAILPLALTDPSNLKDLSILITGGASGPGLHSVTFFAKSGAFVTIADIQDGTKIAADLSGQGYKTQFTLDMVAAFAGIDGTGHIVDYVAASEVSLEGTPPPVPSLTPIEVNLKGTFYTTTLALHYFRLQPQGIIPNKTRASKSLTIVSSLAGYIDDTHSTAYTASKFASRGLFRAIRAHAHQQLNVRVNAICPWAMETPMIKAALERMAMFGILPDKGITLVEHDVLKGPWQRSLSMGVFLLGRAIAIVPEGAIDIGDDIDGNYGGTQLVELMALRKEAGDFLHS</sequence>
<evidence type="ECO:0000313" key="2">
    <source>
        <dbReference type="Proteomes" id="UP001172386"/>
    </source>
</evidence>
<name>A0ACC3AJC3_9EURO</name>
<proteinExistence type="predicted"/>
<comment type="caution">
    <text evidence="1">The sequence shown here is derived from an EMBL/GenBank/DDBJ whole genome shotgun (WGS) entry which is preliminary data.</text>
</comment>
<keyword evidence="2" id="KW-1185">Reference proteome</keyword>
<evidence type="ECO:0000313" key="1">
    <source>
        <dbReference type="EMBL" id="KAJ9663839.1"/>
    </source>
</evidence>
<gene>
    <name evidence="1" type="ORF">H2198_000599</name>
</gene>
<protein>
    <submittedName>
        <fullName evidence="1">Uncharacterized protein</fullName>
    </submittedName>
</protein>
<accession>A0ACC3AJC3</accession>
<dbReference type="EMBL" id="JAPDRQ010000006">
    <property type="protein sequence ID" value="KAJ9663839.1"/>
    <property type="molecule type" value="Genomic_DNA"/>
</dbReference>